<evidence type="ECO:0008006" key="4">
    <source>
        <dbReference type="Google" id="ProtNLM"/>
    </source>
</evidence>
<feature type="transmembrane region" description="Helical" evidence="1">
    <location>
        <begin position="21"/>
        <end position="44"/>
    </location>
</feature>
<keyword evidence="1" id="KW-0812">Transmembrane</keyword>
<feature type="transmembrane region" description="Helical" evidence="1">
    <location>
        <begin position="56"/>
        <end position="79"/>
    </location>
</feature>
<gene>
    <name evidence="2" type="ORF">J2W95_001335</name>
</gene>
<protein>
    <recommendedName>
        <fullName evidence="4">SMODS and SLOG-associating 2TM effector domain-containing protein</fullName>
    </recommendedName>
</protein>
<dbReference type="RefSeq" id="WP_310005207.1">
    <property type="nucleotide sequence ID" value="NZ_JAVDTX010000002.1"/>
</dbReference>
<keyword evidence="1" id="KW-0472">Membrane</keyword>
<comment type="caution">
    <text evidence="2">The sequence shown here is derived from an EMBL/GenBank/DDBJ whole genome shotgun (WGS) entry which is preliminary data.</text>
</comment>
<proteinExistence type="predicted"/>
<accession>A0ABU1S0T4</accession>
<evidence type="ECO:0000256" key="1">
    <source>
        <dbReference type="SAM" id="Phobius"/>
    </source>
</evidence>
<organism evidence="2 3">
    <name type="scientific">Flavobacterium granuli</name>
    <dbReference type="NCBI Taxonomy" id="280093"/>
    <lineage>
        <taxon>Bacteria</taxon>
        <taxon>Pseudomonadati</taxon>
        <taxon>Bacteroidota</taxon>
        <taxon>Flavobacteriia</taxon>
        <taxon>Flavobacteriales</taxon>
        <taxon>Flavobacteriaceae</taxon>
        <taxon>Flavobacterium</taxon>
    </lineage>
</organism>
<dbReference type="Proteomes" id="UP001261871">
    <property type="component" value="Unassembled WGS sequence"/>
</dbReference>
<keyword evidence="3" id="KW-1185">Reference proteome</keyword>
<evidence type="ECO:0000313" key="3">
    <source>
        <dbReference type="Proteomes" id="UP001261871"/>
    </source>
</evidence>
<evidence type="ECO:0000313" key="2">
    <source>
        <dbReference type="EMBL" id="MDR6844644.1"/>
    </source>
</evidence>
<name>A0ABU1S0T4_9FLAO</name>
<reference evidence="2 3" key="1">
    <citation type="submission" date="2023-07" db="EMBL/GenBank/DDBJ databases">
        <title>Sorghum-associated microbial communities from plants grown in Nebraska, USA.</title>
        <authorList>
            <person name="Schachtman D."/>
        </authorList>
    </citation>
    <scope>NUCLEOTIDE SEQUENCE [LARGE SCALE GENOMIC DNA]</scope>
    <source>
        <strain evidence="2 3">BE124</strain>
    </source>
</reference>
<dbReference type="EMBL" id="JAVDTX010000002">
    <property type="protein sequence ID" value="MDR6844644.1"/>
    <property type="molecule type" value="Genomic_DNA"/>
</dbReference>
<sequence>MIKAQYTNYSISKTDVYVNRAVTYVKSTLLLQSFCMGCLFISYINFDALATAKDFAFNFHLVFGSYFFSLVLTTQLDAYSRYQNYKMAKDLMHQYGFKKSLIKIFSKSRCQRDAFAEAARSLGYKKEIDNYFYNIGFRWYHILPVIILKKPTILLTKEYWISTLFVANYKSKYFYW</sequence>
<keyword evidence="1" id="KW-1133">Transmembrane helix</keyword>